<keyword evidence="4" id="KW-1185">Reference proteome</keyword>
<name>A0A4Q2SXF1_9ACTN</name>
<reference evidence="3 4" key="1">
    <citation type="submission" date="2019-01" db="EMBL/GenBank/DDBJ databases">
        <title>Novel species of Nocardioides.</title>
        <authorList>
            <person name="Liu Q."/>
            <person name="X Y.-H."/>
        </authorList>
    </citation>
    <scope>NUCLEOTIDE SEQUENCE [LARGE SCALE GENOMIC DNA]</scope>
    <source>
        <strain evidence="3 4">HLT2-9</strain>
    </source>
</reference>
<dbReference type="EMBL" id="SDWV01000011">
    <property type="protein sequence ID" value="RYC10592.1"/>
    <property type="molecule type" value="Genomic_DNA"/>
</dbReference>
<gene>
    <name evidence="3" type="ORF">EUA94_12425</name>
</gene>
<accession>A0A4Q2SXF1</accession>
<evidence type="ECO:0000313" key="3">
    <source>
        <dbReference type="EMBL" id="RYC10592.1"/>
    </source>
</evidence>
<dbReference type="OrthoDB" id="9814140at2"/>
<dbReference type="SUPFAM" id="SSF52499">
    <property type="entry name" value="Isochorismatase-like hydrolases"/>
    <property type="match status" value="1"/>
</dbReference>
<dbReference type="InterPro" id="IPR036380">
    <property type="entry name" value="Isochorismatase-like_sf"/>
</dbReference>
<dbReference type="Gene3D" id="3.40.50.850">
    <property type="entry name" value="Isochorismatase-like"/>
    <property type="match status" value="1"/>
</dbReference>
<sequence>MGNNPRVEEPYDLGPDHTVLLGVDLQQGFSDGGWEHTPDAPAAVANFRAAAAAWRAAGGRVVLCREIYYPEDYPGPDGQPIPEVVAHHPLMSGRDNAEFYPDLVGADDVVMRKTGFSAVADGNLIEILTDNGWDTVVMGGLTTPICVGTTSDALSMAGIKVVILEDACASQSFEGFSAQDAHEFALARFRYLFGQTMTTSQFVAQTDAGAEMRSRVLGPAV</sequence>
<evidence type="ECO:0000313" key="4">
    <source>
        <dbReference type="Proteomes" id="UP000291101"/>
    </source>
</evidence>
<dbReference type="Pfam" id="PF00857">
    <property type="entry name" value="Isochorismatase"/>
    <property type="match status" value="1"/>
</dbReference>
<evidence type="ECO:0000259" key="2">
    <source>
        <dbReference type="Pfam" id="PF00857"/>
    </source>
</evidence>
<dbReference type="GO" id="GO:0016787">
    <property type="term" value="F:hydrolase activity"/>
    <property type="evidence" value="ECO:0007669"/>
    <property type="project" value="UniProtKB-KW"/>
</dbReference>
<dbReference type="PANTHER" id="PTHR43540">
    <property type="entry name" value="PEROXYUREIDOACRYLATE/UREIDOACRYLATE AMIDOHYDROLASE-RELATED"/>
    <property type="match status" value="1"/>
</dbReference>
<organism evidence="3 4">
    <name type="scientific">Nocardioides zhouii</name>
    <dbReference type="NCBI Taxonomy" id="1168729"/>
    <lineage>
        <taxon>Bacteria</taxon>
        <taxon>Bacillati</taxon>
        <taxon>Actinomycetota</taxon>
        <taxon>Actinomycetes</taxon>
        <taxon>Propionibacteriales</taxon>
        <taxon>Nocardioidaceae</taxon>
        <taxon>Nocardioides</taxon>
    </lineage>
</organism>
<evidence type="ECO:0000256" key="1">
    <source>
        <dbReference type="ARBA" id="ARBA00022801"/>
    </source>
</evidence>
<protein>
    <submittedName>
        <fullName evidence="3">Cysteine hydrolase</fullName>
    </submittedName>
</protein>
<dbReference type="CDD" id="cd00431">
    <property type="entry name" value="cysteine_hydrolases"/>
    <property type="match status" value="1"/>
</dbReference>
<dbReference type="Proteomes" id="UP000291101">
    <property type="component" value="Unassembled WGS sequence"/>
</dbReference>
<dbReference type="InterPro" id="IPR050272">
    <property type="entry name" value="Isochorismatase-like_hydrls"/>
</dbReference>
<proteinExistence type="predicted"/>
<comment type="caution">
    <text evidence="3">The sequence shown here is derived from an EMBL/GenBank/DDBJ whole genome shotgun (WGS) entry which is preliminary data.</text>
</comment>
<dbReference type="AlphaFoldDB" id="A0A4Q2SXF1"/>
<keyword evidence="1 3" id="KW-0378">Hydrolase</keyword>
<feature type="domain" description="Isochorismatase-like" evidence="2">
    <location>
        <begin position="18"/>
        <end position="201"/>
    </location>
</feature>
<dbReference type="InterPro" id="IPR000868">
    <property type="entry name" value="Isochorismatase-like_dom"/>
</dbReference>
<dbReference type="RefSeq" id="WP_129427194.1">
    <property type="nucleotide sequence ID" value="NZ_SDWV01000011.1"/>
</dbReference>